<keyword evidence="7" id="KW-1185">Reference proteome</keyword>
<keyword evidence="1" id="KW-0678">Repressor</keyword>
<dbReference type="SUPFAM" id="SSF55136">
    <property type="entry name" value="Probable bacterial effector-binding domain"/>
    <property type="match status" value="1"/>
</dbReference>
<gene>
    <name evidence="6" type="ORF">JZO85_22180</name>
</gene>
<organism evidence="6 7">
    <name type="scientific">Candidatus Enterococcus murrayae</name>
    <dbReference type="NCBI Taxonomy" id="2815321"/>
    <lineage>
        <taxon>Bacteria</taxon>
        <taxon>Bacillati</taxon>
        <taxon>Bacillota</taxon>
        <taxon>Bacilli</taxon>
        <taxon>Lactobacillales</taxon>
        <taxon>Enterococcaceae</taxon>
        <taxon>Enterococcus</taxon>
    </lineage>
</organism>
<reference evidence="6 7" key="1">
    <citation type="submission" date="2021-03" db="EMBL/GenBank/DDBJ databases">
        <title>Enterococcal diversity collection.</title>
        <authorList>
            <person name="Gilmore M.S."/>
            <person name="Schwartzman J."/>
            <person name="Van Tyne D."/>
            <person name="Martin M."/>
            <person name="Earl A.M."/>
            <person name="Manson A.L."/>
            <person name="Straub T."/>
            <person name="Salamzade R."/>
            <person name="Saavedra J."/>
            <person name="Lebreton F."/>
            <person name="Prichula J."/>
            <person name="Schaufler K."/>
            <person name="Gaca A."/>
            <person name="Sgardioli B."/>
            <person name="Wagenaar J."/>
            <person name="Strong T."/>
        </authorList>
    </citation>
    <scope>NUCLEOTIDE SEQUENCE [LARGE SCALE GENOMIC DNA]</scope>
    <source>
        <strain evidence="6 7">MJM16</strain>
    </source>
</reference>
<proteinExistence type="predicted"/>
<name>A0ABS3HPM0_9ENTE</name>
<dbReference type="Proteomes" id="UP000664495">
    <property type="component" value="Unassembled WGS sequence"/>
</dbReference>
<dbReference type="InterPro" id="IPR047057">
    <property type="entry name" value="MerR_fam"/>
</dbReference>
<dbReference type="PROSITE" id="PS50937">
    <property type="entry name" value="HTH_MERR_2"/>
    <property type="match status" value="1"/>
</dbReference>
<sequence>MKKYLTISEMAKYAGVSRRTLIYYDQIDLFKPAKIGENGYRYYGIDQYFELDVILLLKNLDVSLEDIHLFLKNRNVDYVLEGFMRQKQKVDEQIKKLNVIRGSLDNYIERYTTLKNFDLESITLSFRESESFVISETIENFDDIDSVQIYGRFYSSVDSSDLFSGYPIGFLVDGSAFYQENFHAAPYRALVKIPEDRLHLYDKQRVVKRPAGTYVSGFMKDEIHHINTFNNRFRNYLKKNNLELNGDIWELLWQDETTSEYPEDQVFEVLIPVKQSQLNNLDSPSIEMIG</sequence>
<evidence type="ECO:0000256" key="1">
    <source>
        <dbReference type="ARBA" id="ARBA00022491"/>
    </source>
</evidence>
<keyword evidence="3" id="KW-0238">DNA-binding</keyword>
<evidence type="ECO:0000313" key="7">
    <source>
        <dbReference type="Proteomes" id="UP000664495"/>
    </source>
</evidence>
<evidence type="ECO:0000256" key="3">
    <source>
        <dbReference type="ARBA" id="ARBA00023125"/>
    </source>
</evidence>
<dbReference type="PANTHER" id="PTHR30204">
    <property type="entry name" value="REDOX-CYCLING DRUG-SENSING TRANSCRIPTIONAL ACTIVATOR SOXR"/>
    <property type="match status" value="1"/>
</dbReference>
<dbReference type="InterPro" id="IPR000551">
    <property type="entry name" value="MerR-type_HTH_dom"/>
</dbReference>
<feature type="domain" description="HTH merR-type" evidence="5">
    <location>
        <begin position="4"/>
        <end position="73"/>
    </location>
</feature>
<dbReference type="PANTHER" id="PTHR30204:SF69">
    <property type="entry name" value="MERR-FAMILY TRANSCRIPTIONAL REGULATOR"/>
    <property type="match status" value="1"/>
</dbReference>
<evidence type="ECO:0000259" key="5">
    <source>
        <dbReference type="PROSITE" id="PS50937"/>
    </source>
</evidence>
<evidence type="ECO:0000313" key="6">
    <source>
        <dbReference type="EMBL" id="MBO0454982.1"/>
    </source>
</evidence>
<dbReference type="Pfam" id="PF00376">
    <property type="entry name" value="MerR"/>
    <property type="match status" value="1"/>
</dbReference>
<keyword evidence="4" id="KW-0804">Transcription</keyword>
<accession>A0ABS3HPM0</accession>
<protein>
    <submittedName>
        <fullName evidence="6">MerR family transcriptional regulator</fullName>
    </submittedName>
</protein>
<evidence type="ECO:0000256" key="2">
    <source>
        <dbReference type="ARBA" id="ARBA00023015"/>
    </source>
</evidence>
<evidence type="ECO:0000256" key="4">
    <source>
        <dbReference type="ARBA" id="ARBA00023163"/>
    </source>
</evidence>
<comment type="caution">
    <text evidence="6">The sequence shown here is derived from an EMBL/GenBank/DDBJ whole genome shotgun (WGS) entry which is preliminary data.</text>
</comment>
<dbReference type="InterPro" id="IPR009061">
    <property type="entry name" value="DNA-bd_dom_put_sf"/>
</dbReference>
<dbReference type="RefSeq" id="WP_207110705.1">
    <property type="nucleotide sequence ID" value="NZ_JAFLVR010000080.1"/>
</dbReference>
<dbReference type="EMBL" id="JAFLVR010000080">
    <property type="protein sequence ID" value="MBO0454982.1"/>
    <property type="molecule type" value="Genomic_DNA"/>
</dbReference>
<dbReference type="SMART" id="SM00422">
    <property type="entry name" value="HTH_MERR"/>
    <property type="match status" value="1"/>
</dbReference>
<dbReference type="InterPro" id="IPR011256">
    <property type="entry name" value="Reg_factor_effector_dom_sf"/>
</dbReference>
<dbReference type="SUPFAM" id="SSF46955">
    <property type="entry name" value="Putative DNA-binding domain"/>
    <property type="match status" value="1"/>
</dbReference>
<dbReference type="Gene3D" id="3.20.80.10">
    <property type="entry name" value="Regulatory factor, effector binding domain"/>
    <property type="match status" value="1"/>
</dbReference>
<keyword evidence="2" id="KW-0805">Transcription regulation</keyword>
<dbReference type="Gene3D" id="1.10.1660.10">
    <property type="match status" value="1"/>
</dbReference>